<dbReference type="EMBL" id="JANIIK010000115">
    <property type="protein sequence ID" value="KAJ3588956.1"/>
    <property type="molecule type" value="Genomic_DNA"/>
</dbReference>
<keyword evidence="2" id="KW-1185">Reference proteome</keyword>
<organism evidence="1 2">
    <name type="scientific">Muraenolepis orangiensis</name>
    <name type="common">Patagonian moray cod</name>
    <dbReference type="NCBI Taxonomy" id="630683"/>
    <lineage>
        <taxon>Eukaryota</taxon>
        <taxon>Metazoa</taxon>
        <taxon>Chordata</taxon>
        <taxon>Craniata</taxon>
        <taxon>Vertebrata</taxon>
        <taxon>Euteleostomi</taxon>
        <taxon>Actinopterygii</taxon>
        <taxon>Neopterygii</taxon>
        <taxon>Teleostei</taxon>
        <taxon>Neoteleostei</taxon>
        <taxon>Acanthomorphata</taxon>
        <taxon>Zeiogadaria</taxon>
        <taxon>Gadariae</taxon>
        <taxon>Gadiformes</taxon>
        <taxon>Muraenolepidoidei</taxon>
        <taxon>Muraenolepididae</taxon>
        <taxon>Muraenolepis</taxon>
    </lineage>
</organism>
<dbReference type="AlphaFoldDB" id="A0A9Q0I9U7"/>
<name>A0A9Q0I9U7_9TELE</name>
<sequence>MSARPSARPLGISIHMIGLHHAKRKKPKEARDAFSLVWCQSWKHGVKHHRSAHSCRFHSSSEEEMVLDLQYESGNGE</sequence>
<evidence type="ECO:0000313" key="2">
    <source>
        <dbReference type="Proteomes" id="UP001148018"/>
    </source>
</evidence>
<reference evidence="1" key="1">
    <citation type="submission" date="2022-07" db="EMBL/GenBank/DDBJ databases">
        <title>Chromosome-level genome of Muraenolepis orangiensis.</title>
        <authorList>
            <person name="Kim J."/>
        </authorList>
    </citation>
    <scope>NUCLEOTIDE SEQUENCE</scope>
    <source>
        <strain evidence="1">KU_S4_2022</strain>
        <tissue evidence="1">Muscle</tissue>
    </source>
</reference>
<protein>
    <submittedName>
        <fullName evidence="1">Uncharacterized protein</fullName>
    </submittedName>
</protein>
<comment type="caution">
    <text evidence="1">The sequence shown here is derived from an EMBL/GenBank/DDBJ whole genome shotgun (WGS) entry which is preliminary data.</text>
</comment>
<gene>
    <name evidence="1" type="ORF">NHX12_009809</name>
</gene>
<evidence type="ECO:0000313" key="1">
    <source>
        <dbReference type="EMBL" id="KAJ3588956.1"/>
    </source>
</evidence>
<proteinExistence type="predicted"/>
<dbReference type="Proteomes" id="UP001148018">
    <property type="component" value="Unassembled WGS sequence"/>
</dbReference>
<accession>A0A9Q0I9U7</accession>